<dbReference type="GO" id="GO:0004526">
    <property type="term" value="F:ribonuclease P activity"/>
    <property type="evidence" value="ECO:0007669"/>
    <property type="project" value="TreeGrafter"/>
</dbReference>
<proteinExistence type="predicted"/>
<dbReference type="GO" id="GO:0033204">
    <property type="term" value="F:ribonuclease P RNA binding"/>
    <property type="evidence" value="ECO:0007669"/>
    <property type="project" value="TreeGrafter"/>
</dbReference>
<keyword evidence="2" id="KW-1185">Reference proteome</keyword>
<dbReference type="InterPro" id="IPR042848">
    <property type="entry name" value="Rpp38"/>
</dbReference>
<dbReference type="Gene3D" id="3.30.1330.30">
    <property type="match status" value="1"/>
</dbReference>
<dbReference type="Proteomes" id="UP000694920">
    <property type="component" value="Unplaced"/>
</dbReference>
<gene>
    <name evidence="3" type="primary">LOC107273876</name>
</gene>
<dbReference type="KEGG" id="ccin:107273876"/>
<dbReference type="AlphaFoldDB" id="A0AAJ7CEF5"/>
<dbReference type="GO" id="GO:0001650">
    <property type="term" value="C:fibrillar center"/>
    <property type="evidence" value="ECO:0007669"/>
    <property type="project" value="TreeGrafter"/>
</dbReference>
<feature type="region of interest" description="Disordered" evidence="1">
    <location>
        <begin position="348"/>
        <end position="400"/>
    </location>
</feature>
<dbReference type="PANTHER" id="PTHR46948:SF1">
    <property type="entry name" value="RIBONUCLEASE P PROTEIN SUBUNIT P38"/>
    <property type="match status" value="1"/>
</dbReference>
<protein>
    <submittedName>
        <fullName evidence="3">Uncharacterized protein LOC107273876 isoform X1</fullName>
    </submittedName>
</protein>
<organism evidence="2 3">
    <name type="scientific">Cephus cinctus</name>
    <name type="common">Wheat stem sawfly</name>
    <dbReference type="NCBI Taxonomy" id="211228"/>
    <lineage>
        <taxon>Eukaryota</taxon>
        <taxon>Metazoa</taxon>
        <taxon>Ecdysozoa</taxon>
        <taxon>Arthropoda</taxon>
        <taxon>Hexapoda</taxon>
        <taxon>Insecta</taxon>
        <taxon>Pterygota</taxon>
        <taxon>Neoptera</taxon>
        <taxon>Endopterygota</taxon>
        <taxon>Hymenoptera</taxon>
        <taxon>Cephoidea</taxon>
        <taxon>Cephidae</taxon>
        <taxon>Cephus</taxon>
    </lineage>
</organism>
<dbReference type="GO" id="GO:0000172">
    <property type="term" value="C:ribonuclease MRP complex"/>
    <property type="evidence" value="ECO:0007669"/>
    <property type="project" value="InterPro"/>
</dbReference>
<dbReference type="PANTHER" id="PTHR46948">
    <property type="entry name" value="RIBONUCLEASE P PROTEIN SUBUNIT P38"/>
    <property type="match status" value="1"/>
</dbReference>
<feature type="compositionally biased region" description="Basic and acidic residues" evidence="1">
    <location>
        <begin position="358"/>
        <end position="372"/>
    </location>
</feature>
<dbReference type="InterPro" id="IPR029064">
    <property type="entry name" value="Ribosomal_eL30-like_sf"/>
</dbReference>
<reference evidence="3" key="1">
    <citation type="submission" date="2025-08" db="UniProtKB">
        <authorList>
            <consortium name="RefSeq"/>
        </authorList>
    </citation>
    <scope>IDENTIFICATION</scope>
</reference>
<evidence type="ECO:0000313" key="3">
    <source>
        <dbReference type="RefSeq" id="XP_015607957.1"/>
    </source>
</evidence>
<dbReference type="GO" id="GO:0001682">
    <property type="term" value="P:tRNA 5'-leader removal"/>
    <property type="evidence" value="ECO:0007669"/>
    <property type="project" value="InterPro"/>
</dbReference>
<name>A0AAJ7CEF5_CEPCN</name>
<feature type="compositionally biased region" description="Basic residues" evidence="1">
    <location>
        <begin position="378"/>
        <end position="400"/>
    </location>
</feature>
<evidence type="ECO:0000256" key="1">
    <source>
        <dbReference type="SAM" id="MobiDB-lite"/>
    </source>
</evidence>
<evidence type="ECO:0000313" key="2">
    <source>
        <dbReference type="Proteomes" id="UP000694920"/>
    </source>
</evidence>
<dbReference type="RefSeq" id="XP_015607957.1">
    <property type="nucleotide sequence ID" value="XM_015752471.1"/>
</dbReference>
<accession>A0AAJ7CEF5</accession>
<dbReference type="SUPFAM" id="SSF55315">
    <property type="entry name" value="L30e-like"/>
    <property type="match status" value="1"/>
</dbReference>
<dbReference type="GO" id="GO:0005655">
    <property type="term" value="C:nucleolar ribonuclease P complex"/>
    <property type="evidence" value="ECO:0007669"/>
    <property type="project" value="InterPro"/>
</dbReference>
<sequence length="400" mass="45322">MSKKQQKKSLSSKKGPTKGLRNVLVQPFDNYWPVLEDDKDASLKNLLKRLLVVLKRNPVNISWAKLKKMTKEERLVAKEAAKTEVSTLADQKIINSTVIGVNAVTRSLEKNAVCCVLLDANVEPVLLIKHIVNMALKRNVPVLLIPFLKSVTVETMNFATAAIAFKNNVAKDEANYFHELFKKIVDLAANYPVPDKAVKLLQEDTESQNKELLHNNSCVETDHSTDTDKSIKLFTVSTNVYKYRTSRNERVFIPENAMEIQTPGKVWTDFIAVDQSVDTTMKVDNKGKMRKNKRYMDIHEKNENSPTVSKSAPMDLGDFISFESQPKVSNNDDNSNILYKSKIGVLGNNETSMEEPNDDPKRNKADTSDKNIKYIPLKVKRLRGNSNRRKATKTLKLKKK</sequence>
<dbReference type="GeneID" id="107273876"/>